<evidence type="ECO:0000259" key="2">
    <source>
        <dbReference type="PROSITE" id="PS50937"/>
    </source>
</evidence>
<dbReference type="Gene3D" id="1.10.1660.10">
    <property type="match status" value="1"/>
</dbReference>
<keyword evidence="4" id="KW-1185">Reference proteome</keyword>
<dbReference type="RefSeq" id="WP_409121147.1">
    <property type="nucleotide sequence ID" value="NZ_JBJVNI010000005.1"/>
</dbReference>
<gene>
    <name evidence="3" type="ORF">ACKI18_11280</name>
</gene>
<name>A0ABW9HML3_9ACTN</name>
<dbReference type="PROSITE" id="PS50937">
    <property type="entry name" value="HTH_MERR_2"/>
    <property type="match status" value="1"/>
</dbReference>
<dbReference type="Pfam" id="PF13411">
    <property type="entry name" value="MerR_1"/>
    <property type="match status" value="1"/>
</dbReference>
<comment type="caution">
    <text evidence="3">The sequence shown here is derived from an EMBL/GenBank/DDBJ whole genome shotgun (WGS) entry which is preliminary data.</text>
</comment>
<dbReference type="PANTHER" id="PTHR30204">
    <property type="entry name" value="REDOX-CYCLING DRUG-SENSING TRANSCRIPTIONAL ACTIVATOR SOXR"/>
    <property type="match status" value="1"/>
</dbReference>
<keyword evidence="1" id="KW-0238">DNA-binding</keyword>
<reference evidence="3 4" key="1">
    <citation type="submission" date="2024-12" db="EMBL/GenBank/DDBJ databases">
        <title>Forecasting of Potato common scab and diversities of Pathogenic streptomyces spp. in china.</title>
        <authorList>
            <person name="Handique U."/>
            <person name="Wu J."/>
        </authorList>
    </citation>
    <scope>NUCLEOTIDE SEQUENCE [LARGE SCALE GENOMIC DNA]</scope>
    <source>
        <strain evidence="3 4">ZRIMU1530</strain>
    </source>
</reference>
<dbReference type="InterPro" id="IPR009061">
    <property type="entry name" value="DNA-bd_dom_put_sf"/>
</dbReference>
<dbReference type="PANTHER" id="PTHR30204:SF93">
    <property type="entry name" value="HTH MERR-TYPE DOMAIN-CONTAINING PROTEIN"/>
    <property type="match status" value="1"/>
</dbReference>
<proteinExistence type="predicted"/>
<dbReference type="PRINTS" id="PR00040">
    <property type="entry name" value="HTHMERR"/>
</dbReference>
<dbReference type="SUPFAM" id="SSF46955">
    <property type="entry name" value="Putative DNA-binding domain"/>
    <property type="match status" value="1"/>
</dbReference>
<evidence type="ECO:0000256" key="1">
    <source>
        <dbReference type="ARBA" id="ARBA00023125"/>
    </source>
</evidence>
<dbReference type="SMART" id="SM00422">
    <property type="entry name" value="HTH_MERR"/>
    <property type="match status" value="1"/>
</dbReference>
<evidence type="ECO:0000313" key="3">
    <source>
        <dbReference type="EMBL" id="MFM9609294.1"/>
    </source>
</evidence>
<protein>
    <submittedName>
        <fullName evidence="3">MerR family transcriptional regulator</fullName>
    </submittedName>
</protein>
<organism evidence="3 4">
    <name type="scientific">Streptomyces niveiscabiei</name>
    <dbReference type="NCBI Taxonomy" id="164115"/>
    <lineage>
        <taxon>Bacteria</taxon>
        <taxon>Bacillati</taxon>
        <taxon>Actinomycetota</taxon>
        <taxon>Actinomycetes</taxon>
        <taxon>Kitasatosporales</taxon>
        <taxon>Streptomycetaceae</taxon>
        <taxon>Streptomyces</taxon>
    </lineage>
</organism>
<dbReference type="Proteomes" id="UP001631957">
    <property type="component" value="Unassembled WGS sequence"/>
</dbReference>
<dbReference type="InterPro" id="IPR047057">
    <property type="entry name" value="MerR_fam"/>
</dbReference>
<dbReference type="EMBL" id="JBJVNI010000005">
    <property type="protein sequence ID" value="MFM9609294.1"/>
    <property type="molecule type" value="Genomic_DNA"/>
</dbReference>
<evidence type="ECO:0000313" key="4">
    <source>
        <dbReference type="Proteomes" id="UP001631957"/>
    </source>
</evidence>
<sequence>MFVFPQGVLAAGVSRVTVDFDINVKVKSSADEEERVMKIGEAARKVGAPARMLRYYEQQGLIESSRSANGYRDYSEDQVEHARHVRALVEAGLSTRMIKIVLDIEAPSNQDAAGACAQTLAAELARELRVVENRIVCLEKSRDAVIDYLRRTGHADLLTPA</sequence>
<dbReference type="InterPro" id="IPR000551">
    <property type="entry name" value="MerR-type_HTH_dom"/>
</dbReference>
<accession>A0ABW9HML3</accession>
<feature type="domain" description="HTH merR-type" evidence="2">
    <location>
        <begin position="36"/>
        <end position="104"/>
    </location>
</feature>